<dbReference type="InterPro" id="IPR013154">
    <property type="entry name" value="ADH-like_N"/>
</dbReference>
<dbReference type="InterPro" id="IPR036928">
    <property type="entry name" value="AS_sf"/>
</dbReference>
<dbReference type="InterPro" id="IPR013149">
    <property type="entry name" value="ADH-like_C"/>
</dbReference>
<evidence type="ECO:0000259" key="1">
    <source>
        <dbReference type="Pfam" id="PF00107"/>
    </source>
</evidence>
<dbReference type="InterPro" id="IPR011032">
    <property type="entry name" value="GroES-like_sf"/>
</dbReference>
<feature type="domain" description="Alcohol dehydrogenase-like C-terminal" evidence="1">
    <location>
        <begin position="184"/>
        <end position="317"/>
    </location>
</feature>
<dbReference type="Pfam" id="PF08240">
    <property type="entry name" value="ADH_N"/>
    <property type="match status" value="1"/>
</dbReference>
<evidence type="ECO:0000313" key="5">
    <source>
        <dbReference type="Proteomes" id="UP000319257"/>
    </source>
</evidence>
<dbReference type="GO" id="GO:0003824">
    <property type="term" value="F:catalytic activity"/>
    <property type="evidence" value="ECO:0007669"/>
    <property type="project" value="InterPro"/>
</dbReference>
<dbReference type="SUPFAM" id="SSF75304">
    <property type="entry name" value="Amidase signature (AS) enzymes"/>
    <property type="match status" value="1"/>
</dbReference>
<dbReference type="SUPFAM" id="SSF51735">
    <property type="entry name" value="NAD(P)-binding Rossmann-fold domains"/>
    <property type="match status" value="1"/>
</dbReference>
<dbReference type="InterPro" id="IPR000120">
    <property type="entry name" value="Amidase"/>
</dbReference>
<dbReference type="InterPro" id="IPR036291">
    <property type="entry name" value="NAD(P)-bd_dom_sf"/>
</dbReference>
<evidence type="ECO:0000313" key="4">
    <source>
        <dbReference type="EMBL" id="TPX16876.1"/>
    </source>
</evidence>
<feature type="domain" description="Amidase" evidence="2">
    <location>
        <begin position="448"/>
        <end position="864"/>
    </location>
</feature>
<dbReference type="Gene3D" id="3.40.50.720">
    <property type="entry name" value="NAD(P)-binding Rossmann-like Domain"/>
    <property type="match status" value="1"/>
</dbReference>
<dbReference type="AlphaFoldDB" id="A0A507BCA7"/>
<dbReference type="Pfam" id="PF01425">
    <property type="entry name" value="Amidase"/>
    <property type="match status" value="1"/>
</dbReference>
<sequence>MRAAQLRSYNKAYELVTVPVPEIRDDELLVRIHAAGFCHSDLQVYHGQFNSRLPIIPAHEPAGVIVQVGPNCGSNWKVGDRVGVLNFKKACSQCRGCIKCQSRHNGVLDPRFCERREMAGFKDDGCLAEYMVADPATTITLPSSVSFDQAAPLMCAGATVWGALEKATKGLEPGAPVAIIGIGGLGYLGLQFAKSMGFRTIAIDNHRAGHDLARSVLSPELMPDLVVDSSNAEDALKQIFEFTDMDGVAAAVVCTDSIEVTAWTLSLLRIEGVMVALGLPSESWRLDASLLVFRQLTVIGSYVTSAESTARMMEAVARSGIQSQVTCVPFDESPRLVERHPVAGSLCAVKMSVFFKEISENNPIKAGDAEKLVRHHLGFGLQQIESRDFDDLLAAVHDVADHVMGLPDYQPIPELKRYPRQDIHRPTADEQVFGNAWAHKFLIRGDTSDNAPLKGKSVCLKDCIAVADVPQFYGSDAFPAWTPMTDAVIVTRLLDAGADIVGTSVCENFCNSTSSFTSAQGTVENPHRTGYSAGGSTSGGAVLVASGLVDCAIGSDQGGSIRVPASLCGCVGLKPTHGLVPWTGLTSGDAVDDHAGPLTQSVYDAAVCLDAMAGYDGIDDRSLGAGEPGSHLFAESLRESSTNLTGIKIGILQEGFDNPIVQAEVHEVVLSAATMFEKLGASIRQVSVPLHMEGPALWTIQQRIAGAMNILGHAHGRRGLYLTEFEHARLPWTAGNFQKLFASTKNTVINGMYLMDHFPGLYGKTMNLVRRASDDYEKTLQEFDALIMPTTPVVAPRHGNPKGTPRQCFEPSIGLTINTAVFNVTGHPAVSIPVGYAPAKDDASVRLPVGMQIVGGLKQEKTILRIAHAWETSFDWRLLHSSSTKESISDVPDLESWSKLNEQRTIPSPLTVKS</sequence>
<dbReference type="PANTHER" id="PTHR11895">
    <property type="entry name" value="TRANSAMIDASE"/>
    <property type="match status" value="1"/>
</dbReference>
<gene>
    <name evidence="4" type="ORF">E0L32_003438</name>
</gene>
<organism evidence="4 5">
    <name type="scientific">Thyridium curvatum</name>
    <dbReference type="NCBI Taxonomy" id="1093900"/>
    <lineage>
        <taxon>Eukaryota</taxon>
        <taxon>Fungi</taxon>
        <taxon>Dikarya</taxon>
        <taxon>Ascomycota</taxon>
        <taxon>Pezizomycotina</taxon>
        <taxon>Sordariomycetes</taxon>
        <taxon>Sordariomycetidae</taxon>
        <taxon>Thyridiales</taxon>
        <taxon>Thyridiaceae</taxon>
        <taxon>Thyridium</taxon>
    </lineage>
</organism>
<dbReference type="STRING" id="1093900.A0A507BCA7"/>
<comment type="caution">
    <text evidence="4">The sequence shown here is derived from an EMBL/GenBank/DDBJ whole genome shotgun (WGS) entry which is preliminary data.</text>
</comment>
<dbReference type="RefSeq" id="XP_030998587.1">
    <property type="nucleotide sequence ID" value="XM_031137738.1"/>
</dbReference>
<reference evidence="4 5" key="1">
    <citation type="submission" date="2019-06" db="EMBL/GenBank/DDBJ databases">
        <title>Draft genome sequence of the filamentous fungus Phialemoniopsis curvata isolated from diesel fuel.</title>
        <authorList>
            <person name="Varaljay V.A."/>
            <person name="Lyon W.J."/>
            <person name="Crouch A.L."/>
            <person name="Drake C.E."/>
            <person name="Hollomon J.M."/>
            <person name="Nadeau L.J."/>
            <person name="Nunn H.S."/>
            <person name="Stevenson B.S."/>
            <person name="Bojanowski C.L."/>
            <person name="Crookes-Goodson W.J."/>
        </authorList>
    </citation>
    <scope>NUCLEOTIDE SEQUENCE [LARGE SCALE GENOMIC DNA]</scope>
    <source>
        <strain evidence="4 5">D216</strain>
    </source>
</reference>
<accession>A0A507BCA7</accession>
<proteinExistence type="predicted"/>
<dbReference type="Proteomes" id="UP000319257">
    <property type="component" value="Unassembled WGS sequence"/>
</dbReference>
<dbReference type="SUPFAM" id="SSF50129">
    <property type="entry name" value="GroES-like"/>
    <property type="match status" value="1"/>
</dbReference>
<feature type="domain" description="Alcohol dehydrogenase-like N-terminal" evidence="3">
    <location>
        <begin position="25"/>
        <end position="142"/>
    </location>
</feature>
<dbReference type="InterPro" id="IPR023631">
    <property type="entry name" value="Amidase_dom"/>
</dbReference>
<keyword evidence="5" id="KW-1185">Reference proteome</keyword>
<dbReference type="Gene3D" id="3.90.1300.10">
    <property type="entry name" value="Amidase signature (AS) domain"/>
    <property type="match status" value="1"/>
</dbReference>
<evidence type="ECO:0000259" key="2">
    <source>
        <dbReference type="Pfam" id="PF01425"/>
    </source>
</evidence>
<dbReference type="OrthoDB" id="654211at2759"/>
<dbReference type="PANTHER" id="PTHR11895:SF170">
    <property type="entry name" value="AMIDASE"/>
    <property type="match status" value="1"/>
</dbReference>
<dbReference type="EMBL" id="SKBQ01000015">
    <property type="protein sequence ID" value="TPX16876.1"/>
    <property type="molecule type" value="Genomic_DNA"/>
</dbReference>
<name>A0A507BCA7_9PEZI</name>
<dbReference type="InParanoid" id="A0A507BCA7"/>
<dbReference type="Pfam" id="PF00107">
    <property type="entry name" value="ADH_zinc_N"/>
    <property type="match status" value="1"/>
</dbReference>
<dbReference type="GeneID" id="41970885"/>
<evidence type="ECO:0000259" key="3">
    <source>
        <dbReference type="Pfam" id="PF08240"/>
    </source>
</evidence>
<dbReference type="Gene3D" id="3.90.180.10">
    <property type="entry name" value="Medium-chain alcohol dehydrogenases, catalytic domain"/>
    <property type="match status" value="1"/>
</dbReference>
<protein>
    <submittedName>
        <fullName evidence="4">Uncharacterized protein</fullName>
    </submittedName>
</protein>